<dbReference type="Proteomes" id="UP001217089">
    <property type="component" value="Unassembled WGS sequence"/>
</dbReference>
<keyword evidence="8" id="KW-0496">Mitochondrion</keyword>
<dbReference type="Pfam" id="PF10249">
    <property type="entry name" value="NDUFB10"/>
    <property type="match status" value="1"/>
</dbReference>
<dbReference type="InterPro" id="IPR019377">
    <property type="entry name" value="NADH_UbQ_OxRdtase_su10"/>
</dbReference>
<keyword evidence="4" id="KW-0813">Transport</keyword>
<comment type="caution">
    <text evidence="10">The sequence shown here is derived from an EMBL/GenBank/DDBJ whole genome shotgun (WGS) entry which is preliminary data.</text>
</comment>
<evidence type="ECO:0000256" key="5">
    <source>
        <dbReference type="ARBA" id="ARBA00022660"/>
    </source>
</evidence>
<evidence type="ECO:0000256" key="4">
    <source>
        <dbReference type="ARBA" id="ARBA00022448"/>
    </source>
</evidence>
<comment type="similarity">
    <text evidence="2">Belongs to the complex I NDUFB10 subunit family.</text>
</comment>
<dbReference type="PANTHER" id="PTHR13094">
    <property type="entry name" value="NADH-UBIQUINONE OXIDOREDUCTASE PDSW SUBUNIT"/>
    <property type="match status" value="1"/>
</dbReference>
<dbReference type="PANTHER" id="PTHR13094:SF1">
    <property type="entry name" value="NADH DEHYDROGENASE [UBIQUINONE] 1 BETA SUBCOMPLEX SUBUNIT 10"/>
    <property type="match status" value="1"/>
</dbReference>
<keyword evidence="11" id="KW-1185">Reference proteome</keyword>
<organism evidence="10 11">
    <name type="scientific">Tegillarca granosa</name>
    <name type="common">Malaysian cockle</name>
    <name type="synonym">Anadara granosa</name>
    <dbReference type="NCBI Taxonomy" id="220873"/>
    <lineage>
        <taxon>Eukaryota</taxon>
        <taxon>Metazoa</taxon>
        <taxon>Spiralia</taxon>
        <taxon>Lophotrochozoa</taxon>
        <taxon>Mollusca</taxon>
        <taxon>Bivalvia</taxon>
        <taxon>Autobranchia</taxon>
        <taxon>Pteriomorphia</taxon>
        <taxon>Arcoida</taxon>
        <taxon>Arcoidea</taxon>
        <taxon>Arcidae</taxon>
        <taxon>Tegillarca</taxon>
    </lineage>
</organism>
<evidence type="ECO:0000256" key="8">
    <source>
        <dbReference type="ARBA" id="ARBA00023128"/>
    </source>
</evidence>
<evidence type="ECO:0000256" key="9">
    <source>
        <dbReference type="ARBA" id="ARBA00023136"/>
    </source>
</evidence>
<evidence type="ECO:0000256" key="2">
    <source>
        <dbReference type="ARBA" id="ARBA00008317"/>
    </source>
</evidence>
<evidence type="ECO:0000256" key="6">
    <source>
        <dbReference type="ARBA" id="ARBA00022792"/>
    </source>
</evidence>
<keyword evidence="6" id="KW-0999">Mitochondrion inner membrane</keyword>
<evidence type="ECO:0000256" key="1">
    <source>
        <dbReference type="ARBA" id="ARBA00004443"/>
    </source>
</evidence>
<comment type="subcellular location">
    <subcellularLocation>
        <location evidence="1">Mitochondrion inner membrane</location>
        <topology evidence="1">Peripheral membrane protein</topology>
        <orientation evidence="1">Matrix side</orientation>
    </subcellularLocation>
</comment>
<protein>
    <recommendedName>
        <fullName evidence="3">NADH dehydrogenase [ubiquinone] 1 beta subcomplex subunit 10</fullName>
    </recommendedName>
</protein>
<evidence type="ECO:0000256" key="7">
    <source>
        <dbReference type="ARBA" id="ARBA00022982"/>
    </source>
</evidence>
<name>A0ABQ9FL58_TEGGR</name>
<evidence type="ECO:0000256" key="3">
    <source>
        <dbReference type="ARBA" id="ARBA00014109"/>
    </source>
</evidence>
<dbReference type="EMBL" id="JARBDR010000214">
    <property type="protein sequence ID" value="KAJ8318007.1"/>
    <property type="molecule type" value="Genomic_DNA"/>
</dbReference>
<dbReference type="InterPro" id="IPR039993">
    <property type="entry name" value="NDUFB10"/>
</dbReference>
<evidence type="ECO:0000313" key="10">
    <source>
        <dbReference type="EMBL" id="KAJ8318007.1"/>
    </source>
</evidence>
<keyword evidence="7" id="KW-0249">Electron transport</keyword>
<sequence>MKMPSDGGERKPLDIFTGITKMLLVTPVEFIRENVVEAFRGKDGERPVYYHRRFRRVPTIDQCYEGELVCQFEANEQFKRDKQVDKQILRIMNERKTDCFNYHLDDRNVMCAKVSKEYEEAADNFFIKYGDLPVSCDVLDVYMKQKHRLIWERRQREKGLLKDE</sequence>
<evidence type="ECO:0000313" key="11">
    <source>
        <dbReference type="Proteomes" id="UP001217089"/>
    </source>
</evidence>
<accession>A0ABQ9FL58</accession>
<gene>
    <name evidence="10" type="ORF">KUTeg_003098</name>
</gene>
<keyword evidence="9" id="KW-0472">Membrane</keyword>
<keyword evidence="5" id="KW-0679">Respiratory chain</keyword>
<proteinExistence type="inferred from homology"/>
<reference evidence="10 11" key="1">
    <citation type="submission" date="2022-12" db="EMBL/GenBank/DDBJ databases">
        <title>Chromosome-level genome of Tegillarca granosa.</title>
        <authorList>
            <person name="Kim J."/>
        </authorList>
    </citation>
    <scope>NUCLEOTIDE SEQUENCE [LARGE SCALE GENOMIC DNA]</scope>
    <source>
        <strain evidence="10">Teg-2019</strain>
        <tissue evidence="10">Adductor muscle</tissue>
    </source>
</reference>